<proteinExistence type="inferred from homology"/>
<dbReference type="RefSeq" id="WP_089791681.1">
    <property type="nucleotide sequence ID" value="NZ_FPBP01000001.1"/>
</dbReference>
<dbReference type="InterPro" id="IPR008258">
    <property type="entry name" value="Transglycosylase_SLT_dom_1"/>
</dbReference>
<evidence type="ECO:0000259" key="3">
    <source>
        <dbReference type="PROSITE" id="PS51782"/>
    </source>
</evidence>
<dbReference type="Gene3D" id="3.10.350.10">
    <property type="entry name" value="LysM domain"/>
    <property type="match status" value="1"/>
</dbReference>
<evidence type="ECO:0000256" key="2">
    <source>
        <dbReference type="SAM" id="SignalP"/>
    </source>
</evidence>
<sequence length="394" mass="43109">MTYYTTRRRILGFASVVALTGSLLAGAHSQASTNLPPHSGGVLPQDRAAPSAGSHFWEALALEPKDAWSRLRANFQWQDQAHNERVQHWIAHYQANPQNIIEITERARPWLAWITEQVEQRGLPGEIALIPFVESSFDPRARSHRGAAGLWQFMPGTADALGLRRNGAYDGRLDVVTSTRAALDYIELQADQWYDGNIKLSLAAYNAGAGTVNRARNVSLSRGDAGDYWSLQLPHETMHYLPKLKAIAAIINAPDEYRVTLPEIDASPGFASIPLTQPLNLSEAARLTGVSPDTMADLNPGLIGGNAHPNHTRALLVPVGREQALLSRLENRQSSPSNTASEGSYVVQRGDSLSLIASRQGVSVEEIRRQNGLEGNLIQSGQVLDIPQRSLAFR</sequence>
<feature type="domain" description="LysM" evidence="3">
    <location>
        <begin position="343"/>
        <end position="386"/>
    </location>
</feature>
<dbReference type="PROSITE" id="PS51782">
    <property type="entry name" value="LYSM"/>
    <property type="match status" value="1"/>
</dbReference>
<evidence type="ECO:0000313" key="4">
    <source>
        <dbReference type="EMBL" id="SFU27958.1"/>
    </source>
</evidence>
<dbReference type="Gene3D" id="1.10.530.10">
    <property type="match status" value="1"/>
</dbReference>
<dbReference type="SUPFAM" id="SSF54106">
    <property type="entry name" value="LysM domain"/>
    <property type="match status" value="1"/>
</dbReference>
<dbReference type="InterPro" id="IPR000189">
    <property type="entry name" value="Transglyc_AS"/>
</dbReference>
<dbReference type="Proteomes" id="UP000198693">
    <property type="component" value="Unassembled WGS sequence"/>
</dbReference>
<dbReference type="PROSITE" id="PS00922">
    <property type="entry name" value="TRANSGLYCOSYLASE"/>
    <property type="match status" value="1"/>
</dbReference>
<feature type="chain" id="PRO_5011579093" evidence="2">
    <location>
        <begin position="28"/>
        <end position="394"/>
    </location>
</feature>
<keyword evidence="5" id="KW-1185">Reference proteome</keyword>
<dbReference type="InterPro" id="IPR036779">
    <property type="entry name" value="LysM_dom_sf"/>
</dbReference>
<gene>
    <name evidence="4" type="ORF">SAMN04487955_10117</name>
</gene>
<feature type="signal peptide" evidence="2">
    <location>
        <begin position="1"/>
        <end position="27"/>
    </location>
</feature>
<comment type="similarity">
    <text evidence="1">Belongs to the transglycosylase Slt family.</text>
</comment>
<dbReference type="InterPro" id="IPR023346">
    <property type="entry name" value="Lysozyme-like_dom_sf"/>
</dbReference>
<dbReference type="PANTHER" id="PTHR37423">
    <property type="entry name" value="SOLUBLE LYTIC MUREIN TRANSGLYCOSYLASE-RELATED"/>
    <property type="match status" value="1"/>
</dbReference>
<dbReference type="Pfam" id="PF01464">
    <property type="entry name" value="SLT"/>
    <property type="match status" value="1"/>
</dbReference>
<dbReference type="SUPFAM" id="SSF53955">
    <property type="entry name" value="Lysozyme-like"/>
    <property type="match status" value="1"/>
</dbReference>
<dbReference type="CDD" id="cd16894">
    <property type="entry name" value="MltD-like"/>
    <property type="match status" value="1"/>
</dbReference>
<dbReference type="STRING" id="463301.SAMN04487955_10117"/>
<dbReference type="PANTHER" id="PTHR37423:SF2">
    <property type="entry name" value="MEMBRANE-BOUND LYTIC MUREIN TRANSGLYCOSYLASE C"/>
    <property type="match status" value="1"/>
</dbReference>
<dbReference type="GO" id="GO:0016020">
    <property type="term" value="C:membrane"/>
    <property type="evidence" value="ECO:0007669"/>
    <property type="project" value="InterPro"/>
</dbReference>
<dbReference type="EMBL" id="FPBP01000001">
    <property type="protein sequence ID" value="SFU27958.1"/>
    <property type="molecule type" value="Genomic_DNA"/>
</dbReference>
<dbReference type="AlphaFoldDB" id="A0A1I7EVJ1"/>
<organism evidence="4 5">
    <name type="scientific">Halomonas korlensis</name>
    <dbReference type="NCBI Taxonomy" id="463301"/>
    <lineage>
        <taxon>Bacteria</taxon>
        <taxon>Pseudomonadati</taxon>
        <taxon>Pseudomonadota</taxon>
        <taxon>Gammaproteobacteria</taxon>
        <taxon>Oceanospirillales</taxon>
        <taxon>Halomonadaceae</taxon>
        <taxon>Halomonas</taxon>
    </lineage>
</organism>
<dbReference type="OrthoDB" id="9815002at2"/>
<reference evidence="5" key="1">
    <citation type="submission" date="2016-10" db="EMBL/GenBank/DDBJ databases">
        <authorList>
            <person name="Varghese N."/>
            <person name="Submissions S."/>
        </authorList>
    </citation>
    <scope>NUCLEOTIDE SEQUENCE [LARGE SCALE GENOMIC DNA]</scope>
    <source>
        <strain evidence="5">CGMCC 1.6981</strain>
    </source>
</reference>
<protein>
    <submittedName>
        <fullName evidence="4">Membrane-bound lytic murein transglycosylase D</fullName>
    </submittedName>
</protein>
<evidence type="ECO:0000256" key="1">
    <source>
        <dbReference type="ARBA" id="ARBA00007734"/>
    </source>
</evidence>
<dbReference type="SMART" id="SM00257">
    <property type="entry name" value="LysM"/>
    <property type="match status" value="1"/>
</dbReference>
<dbReference type="Pfam" id="PF01476">
    <property type="entry name" value="LysM"/>
    <property type="match status" value="1"/>
</dbReference>
<keyword evidence="2" id="KW-0732">Signal</keyword>
<accession>A0A1I7EVJ1</accession>
<evidence type="ECO:0000313" key="5">
    <source>
        <dbReference type="Proteomes" id="UP000198693"/>
    </source>
</evidence>
<dbReference type="GO" id="GO:0008933">
    <property type="term" value="F:peptidoglycan lytic transglycosylase activity"/>
    <property type="evidence" value="ECO:0007669"/>
    <property type="project" value="InterPro"/>
</dbReference>
<dbReference type="InterPro" id="IPR018392">
    <property type="entry name" value="LysM"/>
</dbReference>
<dbReference type="GO" id="GO:0000270">
    <property type="term" value="P:peptidoglycan metabolic process"/>
    <property type="evidence" value="ECO:0007669"/>
    <property type="project" value="InterPro"/>
</dbReference>
<name>A0A1I7EVJ1_9GAMM</name>
<dbReference type="CDD" id="cd00118">
    <property type="entry name" value="LysM"/>
    <property type="match status" value="1"/>
</dbReference>